<evidence type="ECO:0000256" key="1">
    <source>
        <dbReference type="SAM" id="SignalP"/>
    </source>
</evidence>
<feature type="signal peptide" evidence="1">
    <location>
        <begin position="1"/>
        <end position="23"/>
    </location>
</feature>
<comment type="caution">
    <text evidence="2">The sequence shown here is derived from an EMBL/GenBank/DDBJ whole genome shotgun (WGS) entry which is preliminary data.</text>
</comment>
<keyword evidence="3" id="KW-1185">Reference proteome</keyword>
<proteinExistence type="predicted"/>
<evidence type="ECO:0000313" key="2">
    <source>
        <dbReference type="EMBL" id="KAF6040695.1"/>
    </source>
</evidence>
<dbReference type="AlphaFoldDB" id="A0A7J7KRH2"/>
<name>A0A7J7KRH2_BUGNE</name>
<organism evidence="2 3">
    <name type="scientific">Bugula neritina</name>
    <name type="common">Brown bryozoan</name>
    <name type="synonym">Sertularia neritina</name>
    <dbReference type="NCBI Taxonomy" id="10212"/>
    <lineage>
        <taxon>Eukaryota</taxon>
        <taxon>Metazoa</taxon>
        <taxon>Spiralia</taxon>
        <taxon>Lophotrochozoa</taxon>
        <taxon>Bryozoa</taxon>
        <taxon>Gymnolaemata</taxon>
        <taxon>Cheilostomatida</taxon>
        <taxon>Flustrina</taxon>
        <taxon>Buguloidea</taxon>
        <taxon>Bugulidae</taxon>
        <taxon>Bugula</taxon>
    </lineage>
</organism>
<sequence>MMRICNCLVYLPILLSVLDSVESLEINIGIFSKNLTSGNLTTIFYNEDDGFCSGFYIDSEEECKYYGECCGDVVRIRERLEHGTYQCMAIGDTQG</sequence>
<dbReference type="Proteomes" id="UP000593567">
    <property type="component" value="Unassembled WGS sequence"/>
</dbReference>
<gene>
    <name evidence="2" type="ORF">EB796_001001</name>
</gene>
<feature type="chain" id="PRO_5029540506" evidence="1">
    <location>
        <begin position="24"/>
        <end position="95"/>
    </location>
</feature>
<evidence type="ECO:0000313" key="3">
    <source>
        <dbReference type="Proteomes" id="UP000593567"/>
    </source>
</evidence>
<accession>A0A7J7KRH2</accession>
<dbReference type="EMBL" id="VXIV02000114">
    <property type="protein sequence ID" value="KAF6040695.1"/>
    <property type="molecule type" value="Genomic_DNA"/>
</dbReference>
<protein>
    <submittedName>
        <fullName evidence="2">Uncharacterized protein</fullName>
    </submittedName>
</protein>
<keyword evidence="1" id="KW-0732">Signal</keyword>
<reference evidence="2" key="1">
    <citation type="submission" date="2020-06" db="EMBL/GenBank/DDBJ databases">
        <title>Draft genome of Bugula neritina, a colonial animal packing powerful symbionts and potential medicines.</title>
        <authorList>
            <person name="Rayko M."/>
        </authorList>
    </citation>
    <scope>NUCLEOTIDE SEQUENCE [LARGE SCALE GENOMIC DNA]</scope>
    <source>
        <strain evidence="2">Kwan_BN1</strain>
    </source>
</reference>